<dbReference type="InterPro" id="IPR018392">
    <property type="entry name" value="LysM"/>
</dbReference>
<evidence type="ECO:0000259" key="8">
    <source>
        <dbReference type="PROSITE" id="PS51782"/>
    </source>
</evidence>
<dbReference type="SMART" id="SM00257">
    <property type="entry name" value="LysM"/>
    <property type="match status" value="3"/>
</dbReference>
<feature type="domain" description="LysM" evidence="8">
    <location>
        <begin position="225"/>
        <end position="270"/>
    </location>
</feature>
<evidence type="ECO:0000256" key="3">
    <source>
        <dbReference type="ARBA" id="ARBA00044955"/>
    </source>
</evidence>
<protein>
    <submittedName>
        <fullName evidence="9">Carbohydrate-binding module family 18 protein</fullName>
    </submittedName>
</protein>
<dbReference type="InterPro" id="IPR036779">
    <property type="entry name" value="LysM_dom_sf"/>
</dbReference>
<evidence type="ECO:0000259" key="7">
    <source>
        <dbReference type="PROSITE" id="PS50941"/>
    </source>
</evidence>
<comment type="similarity">
    <text evidence="3">Belongs to the secreted LysM effector family.</text>
</comment>
<dbReference type="Pfam" id="PF01476">
    <property type="entry name" value="LysM"/>
    <property type="match status" value="3"/>
</dbReference>
<reference evidence="9 10" key="1">
    <citation type="journal article" date="2024" name="J. Plant Pathol.">
        <title>Sequence and assembly of the genome of Seiridium unicorne, isolate CBS 538.82, causal agent of cypress canker disease.</title>
        <authorList>
            <person name="Scali E."/>
            <person name="Rocca G.D."/>
            <person name="Danti R."/>
            <person name="Garbelotto M."/>
            <person name="Barberini S."/>
            <person name="Baroncelli R."/>
            <person name="Emiliani G."/>
        </authorList>
    </citation>
    <scope>NUCLEOTIDE SEQUENCE [LARGE SCALE GENOMIC DNA]</scope>
    <source>
        <strain evidence="9 10">BM-138-508</strain>
    </source>
</reference>
<dbReference type="Gene3D" id="3.30.60.10">
    <property type="entry name" value="Endochitinase-like"/>
    <property type="match status" value="1"/>
</dbReference>
<comment type="caution">
    <text evidence="4">Lacks conserved residue(s) required for the propagation of feature annotation.</text>
</comment>
<dbReference type="PANTHER" id="PTHR34997:SF1">
    <property type="entry name" value="PEPTIDOGLYCAN-BINDING LYSIN DOMAIN"/>
    <property type="match status" value="1"/>
</dbReference>
<organism evidence="9 10">
    <name type="scientific">Seiridium unicorne</name>
    <dbReference type="NCBI Taxonomy" id="138068"/>
    <lineage>
        <taxon>Eukaryota</taxon>
        <taxon>Fungi</taxon>
        <taxon>Dikarya</taxon>
        <taxon>Ascomycota</taxon>
        <taxon>Pezizomycotina</taxon>
        <taxon>Sordariomycetes</taxon>
        <taxon>Xylariomycetidae</taxon>
        <taxon>Amphisphaeriales</taxon>
        <taxon>Sporocadaceae</taxon>
        <taxon>Seiridium</taxon>
    </lineage>
</organism>
<feature type="domain" description="LysM" evidence="8">
    <location>
        <begin position="362"/>
        <end position="408"/>
    </location>
</feature>
<feature type="disulfide bond" evidence="4">
    <location>
        <begin position="589"/>
        <end position="603"/>
    </location>
</feature>
<evidence type="ECO:0000256" key="1">
    <source>
        <dbReference type="ARBA" id="ARBA00022669"/>
    </source>
</evidence>
<dbReference type="EMBL" id="JARVKF010000438">
    <property type="protein sequence ID" value="KAK9413533.1"/>
    <property type="molecule type" value="Genomic_DNA"/>
</dbReference>
<dbReference type="CDD" id="cd11618">
    <property type="entry name" value="ChtBD1_1"/>
    <property type="match status" value="1"/>
</dbReference>
<feature type="chain" id="PRO_5046111681" evidence="6">
    <location>
        <begin position="24"/>
        <end position="683"/>
    </location>
</feature>
<sequence length="683" mass="71672">MRLRHSFLSPTLLLSLLLRVACADTSNNTLSIYDSSALGNLTASEVCISALTSNVTCYAGLKRAVTQTTSWSSIALGKICTTECTSSLEDYVAAVDDACGSDTYNISGSVETASYAGQELIWKQTVTCLTDDSTGDYCNTEFQDSANGTGATGIGCSQCYLDYLYTIADSAYGQGVVNADYFETKASNCSATGYTMTYSATATSTSAAATEASNVRCNVTDSSASLYEVQAGDSCLSISASQNVSTGALANTNALDLNCTYLSTGESLCLPEICEIYQVQENDTCDSVLESLERQVSVQAFISWNSNLNSQCSNIQSLLGTYLCISPPGTTTLPSSYSLRAAITAAAVPTNYVTSSNTECGYWYTILDDDTCTDVADTYGISLDDFYFLNPQLNGSCTSLWVGNAYCVEAVGNIKTYSGYTATSTRNYTTLENTVDTVATRTVNRTTTHFFYSWPTISTTSAPYNSTVYTILSAYTLCDDALDYYGIDEEDTDIDGLPDEAYENEEWMSEYDRVCMVNPDAALPTQAFNTSIVLSTDTATATEGATASVGTATLTGTASASATGLSVSPDGTCGSDAGYTCSGSSFGDCCSIYGYCGSSDDYCVTYCDSEFGLCDDTTSATVTATATPASTTSAPASSTSTSAATASTSTGTSVSTDGTCGDDVGYTCEGSSFGDCCSAYGYW</sequence>
<evidence type="ECO:0000256" key="5">
    <source>
        <dbReference type="SAM" id="MobiDB-lite"/>
    </source>
</evidence>
<feature type="signal peptide" evidence="6">
    <location>
        <begin position="1"/>
        <end position="23"/>
    </location>
</feature>
<keyword evidence="10" id="KW-1185">Reference proteome</keyword>
<dbReference type="PROSITE" id="PS51782">
    <property type="entry name" value="LYSM"/>
    <property type="match status" value="3"/>
</dbReference>
<dbReference type="PROSITE" id="PS50941">
    <property type="entry name" value="CHIT_BIND_I_2"/>
    <property type="match status" value="1"/>
</dbReference>
<evidence type="ECO:0000256" key="6">
    <source>
        <dbReference type="SAM" id="SignalP"/>
    </source>
</evidence>
<dbReference type="InterPro" id="IPR052210">
    <property type="entry name" value="LysM1-like"/>
</dbReference>
<dbReference type="PANTHER" id="PTHR34997">
    <property type="entry name" value="AM15"/>
    <property type="match status" value="1"/>
</dbReference>
<evidence type="ECO:0000256" key="4">
    <source>
        <dbReference type="PROSITE-ProRule" id="PRU00261"/>
    </source>
</evidence>
<keyword evidence="2" id="KW-0843">Virulence</keyword>
<feature type="domain" description="Chitin-binding type-1" evidence="7">
    <location>
        <begin position="570"/>
        <end position="616"/>
    </location>
</feature>
<gene>
    <name evidence="9" type="ORF">SUNI508_11855</name>
</gene>
<keyword evidence="1 4" id="KW-0147">Chitin-binding</keyword>
<accession>A0ABR2UGB5</accession>
<feature type="domain" description="LysM" evidence="8">
    <location>
        <begin position="275"/>
        <end position="325"/>
    </location>
</feature>
<evidence type="ECO:0000256" key="2">
    <source>
        <dbReference type="ARBA" id="ARBA00023026"/>
    </source>
</evidence>
<dbReference type="SUPFAM" id="SSF57016">
    <property type="entry name" value="Plant lectins/antimicrobial peptides"/>
    <property type="match status" value="1"/>
</dbReference>
<proteinExistence type="inferred from homology"/>
<dbReference type="SUPFAM" id="SSF54106">
    <property type="entry name" value="LysM domain"/>
    <property type="match status" value="2"/>
</dbReference>
<dbReference type="Proteomes" id="UP001408356">
    <property type="component" value="Unassembled WGS sequence"/>
</dbReference>
<keyword evidence="4" id="KW-1015">Disulfide bond</keyword>
<evidence type="ECO:0000313" key="10">
    <source>
        <dbReference type="Proteomes" id="UP001408356"/>
    </source>
</evidence>
<dbReference type="InterPro" id="IPR036861">
    <property type="entry name" value="Endochitinase-like_sf"/>
</dbReference>
<name>A0ABR2UGB5_9PEZI</name>
<dbReference type="InterPro" id="IPR001002">
    <property type="entry name" value="Chitin-bd_1"/>
</dbReference>
<feature type="region of interest" description="Disordered" evidence="5">
    <location>
        <begin position="629"/>
        <end position="656"/>
    </location>
</feature>
<comment type="caution">
    <text evidence="9">The sequence shown here is derived from an EMBL/GenBank/DDBJ whole genome shotgun (WGS) entry which is preliminary data.</text>
</comment>
<keyword evidence="6" id="KW-0732">Signal</keyword>
<dbReference type="CDD" id="cd00118">
    <property type="entry name" value="LysM"/>
    <property type="match status" value="2"/>
</dbReference>
<dbReference type="Gene3D" id="3.10.350.10">
    <property type="entry name" value="LysM domain"/>
    <property type="match status" value="3"/>
</dbReference>
<evidence type="ECO:0000313" key="9">
    <source>
        <dbReference type="EMBL" id="KAK9413533.1"/>
    </source>
</evidence>